<evidence type="ECO:0000313" key="24">
    <source>
        <dbReference type="Proteomes" id="UP000694389"/>
    </source>
</evidence>
<comment type="caution">
    <text evidence="17">Lacks conserved residue(s) required for the propagation of feature annotation.</text>
</comment>
<keyword evidence="8" id="KW-0677">Repeat</keyword>
<dbReference type="OMA" id="CQSTCAL"/>
<keyword evidence="10" id="KW-0675">Receptor</keyword>
<organism evidence="23 24">
    <name type="scientific">Dicentrarchus labrax</name>
    <name type="common">European seabass</name>
    <name type="synonym">Morone labrax</name>
    <dbReference type="NCBI Taxonomy" id="13489"/>
    <lineage>
        <taxon>Eukaryota</taxon>
        <taxon>Metazoa</taxon>
        <taxon>Chordata</taxon>
        <taxon>Craniata</taxon>
        <taxon>Vertebrata</taxon>
        <taxon>Euteleostomi</taxon>
        <taxon>Actinopterygii</taxon>
        <taxon>Neopterygii</taxon>
        <taxon>Teleostei</taxon>
        <taxon>Neoteleostei</taxon>
        <taxon>Acanthomorphata</taxon>
        <taxon>Eupercaria</taxon>
        <taxon>Moronidae</taxon>
        <taxon>Dicentrarchus</taxon>
    </lineage>
</organism>
<feature type="domain" description="SEA" evidence="21">
    <location>
        <begin position="644"/>
        <end position="787"/>
    </location>
</feature>
<feature type="region of interest" description="Disordered" evidence="18">
    <location>
        <begin position="683"/>
        <end position="703"/>
    </location>
</feature>
<feature type="domain" description="EGF-like" evidence="22">
    <location>
        <begin position="828"/>
        <end position="870"/>
    </location>
</feature>
<keyword evidence="19" id="KW-0472">Membrane</keyword>
<evidence type="ECO:0000256" key="2">
    <source>
        <dbReference type="ARBA" id="ARBA00004504"/>
    </source>
</evidence>
<dbReference type="InterPro" id="IPR000742">
    <property type="entry name" value="EGF"/>
</dbReference>
<reference evidence="23" key="2">
    <citation type="submission" date="2025-09" db="UniProtKB">
        <authorList>
            <consortium name="Ensembl"/>
        </authorList>
    </citation>
    <scope>IDENTIFICATION</scope>
</reference>
<dbReference type="GO" id="GO:0005540">
    <property type="term" value="F:hyaluronic acid binding"/>
    <property type="evidence" value="ECO:0007669"/>
    <property type="project" value="UniProtKB-KW"/>
</dbReference>
<keyword evidence="24" id="KW-1185">Reference proteome</keyword>
<keyword evidence="4" id="KW-0964">Secreted</keyword>
<accession>A0A8C4DBE3</accession>
<keyword evidence="19" id="KW-1133">Transmembrane helix</keyword>
<feature type="chain" id="PRO_5035818762" description="Interphotoreceptor matrix proteoglycan 1" evidence="20">
    <location>
        <begin position="19"/>
        <end position="1033"/>
    </location>
</feature>
<evidence type="ECO:0000256" key="9">
    <source>
        <dbReference type="ARBA" id="ARBA00022981"/>
    </source>
</evidence>
<feature type="region of interest" description="Disordered" evidence="18">
    <location>
        <begin position="409"/>
        <end position="629"/>
    </location>
</feature>
<dbReference type="PROSITE" id="PS50024">
    <property type="entry name" value="SEA"/>
    <property type="match status" value="2"/>
</dbReference>
<evidence type="ECO:0000259" key="21">
    <source>
        <dbReference type="PROSITE" id="PS50024"/>
    </source>
</evidence>
<comment type="function">
    <text evidence="16">Chondroitin sulfate-, heparin- and hyaluronan-binding protein. May serve to form a basic macromolecular scaffold comprising the insoluble interphotoreceptor matrix.</text>
</comment>
<evidence type="ECO:0000256" key="12">
    <source>
        <dbReference type="ARBA" id="ARBA00023273"/>
    </source>
</evidence>
<dbReference type="GO" id="GO:0001750">
    <property type="term" value="C:photoreceptor outer segment"/>
    <property type="evidence" value="ECO:0007669"/>
    <property type="project" value="UniProtKB-SubCell"/>
</dbReference>
<keyword evidence="6" id="KW-0358">Heparin-binding</keyword>
<dbReference type="InterPro" id="IPR036364">
    <property type="entry name" value="SEA_dom_sf"/>
</dbReference>
<feature type="signal peptide" evidence="20">
    <location>
        <begin position="1"/>
        <end position="18"/>
    </location>
</feature>
<evidence type="ECO:0000256" key="16">
    <source>
        <dbReference type="ARBA" id="ARBA00045407"/>
    </source>
</evidence>
<dbReference type="SUPFAM" id="SSF82671">
    <property type="entry name" value="SEA domain"/>
    <property type="match status" value="2"/>
</dbReference>
<evidence type="ECO:0000256" key="20">
    <source>
        <dbReference type="SAM" id="SignalP"/>
    </source>
</evidence>
<dbReference type="PROSITE" id="PS50026">
    <property type="entry name" value="EGF_3"/>
    <property type="match status" value="1"/>
</dbReference>
<comment type="subcellular location">
    <subcellularLocation>
        <location evidence="2">Cell projection</location>
        <location evidence="2">Cilium</location>
        <location evidence="2">Photoreceptor outer segment</location>
    </subcellularLocation>
    <subcellularLocation>
        <location evidence="1">Photoreceptor inner segment</location>
    </subcellularLocation>
    <subcellularLocation>
        <location evidence="3">Secreted</location>
        <location evidence="3">Extracellular space</location>
        <location evidence="3">Extracellular matrix</location>
        <location evidence="3">Interphotoreceptor matrix</location>
    </subcellularLocation>
</comment>
<evidence type="ECO:0000256" key="18">
    <source>
        <dbReference type="SAM" id="MobiDB-lite"/>
    </source>
</evidence>
<dbReference type="Pfam" id="PF01390">
    <property type="entry name" value="SEA"/>
    <property type="match status" value="2"/>
</dbReference>
<evidence type="ECO:0000256" key="13">
    <source>
        <dbReference type="ARBA" id="ARBA00023290"/>
    </source>
</evidence>
<evidence type="ECO:0000256" key="14">
    <source>
        <dbReference type="ARBA" id="ARBA00040753"/>
    </source>
</evidence>
<keyword evidence="12" id="KW-0966">Cell projection</keyword>
<dbReference type="Ensembl" id="ENSDLAT00005000193.2">
    <property type="protein sequence ID" value="ENSDLAP00005000181.2"/>
    <property type="gene ID" value="ENSDLAG00005000076.2"/>
</dbReference>
<dbReference type="GeneID" id="127361456"/>
<gene>
    <name evidence="23" type="primary">impg1b</name>
</gene>
<evidence type="ECO:0000256" key="11">
    <source>
        <dbReference type="ARBA" id="ARBA00023180"/>
    </source>
</evidence>
<evidence type="ECO:0000256" key="10">
    <source>
        <dbReference type="ARBA" id="ARBA00023170"/>
    </source>
</evidence>
<dbReference type="GO" id="GO:0001917">
    <property type="term" value="C:photoreceptor inner segment"/>
    <property type="evidence" value="ECO:0007669"/>
    <property type="project" value="UniProtKB-SubCell"/>
</dbReference>
<feature type="compositionally biased region" description="Polar residues" evidence="18">
    <location>
        <begin position="507"/>
        <end position="516"/>
    </location>
</feature>
<evidence type="ECO:0000256" key="8">
    <source>
        <dbReference type="ARBA" id="ARBA00022737"/>
    </source>
</evidence>
<keyword evidence="19" id="KW-0812">Transmembrane</keyword>
<proteinExistence type="predicted"/>
<feature type="compositionally biased region" description="Acidic residues" evidence="18">
    <location>
        <begin position="596"/>
        <end position="608"/>
    </location>
</feature>
<keyword evidence="9" id="KW-0730">Sialic acid</keyword>
<keyword evidence="7 20" id="KW-0732">Signal</keyword>
<dbReference type="GO" id="GO:0008201">
    <property type="term" value="F:heparin binding"/>
    <property type="evidence" value="ECO:0007669"/>
    <property type="project" value="UniProtKB-KW"/>
</dbReference>
<dbReference type="SMART" id="SM00200">
    <property type="entry name" value="SEA"/>
    <property type="match status" value="2"/>
</dbReference>
<feature type="transmembrane region" description="Helical" evidence="19">
    <location>
        <begin position="881"/>
        <end position="903"/>
    </location>
</feature>
<evidence type="ECO:0000256" key="5">
    <source>
        <dbReference type="ARBA" id="ARBA00022530"/>
    </source>
</evidence>
<keyword evidence="5" id="KW-0272">Extracellular matrix</keyword>
<dbReference type="InterPro" id="IPR000082">
    <property type="entry name" value="SEA_dom"/>
</dbReference>
<evidence type="ECO:0000259" key="22">
    <source>
        <dbReference type="PROSITE" id="PS50026"/>
    </source>
</evidence>
<dbReference type="SMART" id="SM00181">
    <property type="entry name" value="EGF"/>
    <property type="match status" value="2"/>
</dbReference>
<dbReference type="InterPro" id="IPR039861">
    <property type="entry name" value="IMPG"/>
</dbReference>
<evidence type="ECO:0000256" key="17">
    <source>
        <dbReference type="PROSITE-ProRule" id="PRU00076"/>
    </source>
</evidence>
<dbReference type="PANTHER" id="PTHR12199:SF3">
    <property type="entry name" value="INTERPHOTORECEPTOR MATRIX PROTEOGLYCAN 1"/>
    <property type="match status" value="1"/>
</dbReference>
<evidence type="ECO:0000256" key="6">
    <source>
        <dbReference type="ARBA" id="ARBA00022674"/>
    </source>
</evidence>
<evidence type="ECO:0000256" key="4">
    <source>
        <dbReference type="ARBA" id="ARBA00022525"/>
    </source>
</evidence>
<protein>
    <recommendedName>
        <fullName evidence="14">Interphotoreceptor matrix proteoglycan 1</fullName>
    </recommendedName>
    <alternativeName>
        <fullName evidence="15">Sialoprotein associated with cones and rods</fullName>
    </alternativeName>
</protein>
<evidence type="ECO:0000313" key="23">
    <source>
        <dbReference type="Ensembl" id="ENSDLAP00005000181.2"/>
    </source>
</evidence>
<reference evidence="23" key="1">
    <citation type="submission" date="2025-08" db="UniProtKB">
        <authorList>
            <consortium name="Ensembl"/>
        </authorList>
    </citation>
    <scope>IDENTIFICATION</scope>
</reference>
<dbReference type="CTD" id="558797"/>
<evidence type="ECO:0000256" key="7">
    <source>
        <dbReference type="ARBA" id="ARBA00022729"/>
    </source>
</evidence>
<evidence type="ECO:0000256" key="15">
    <source>
        <dbReference type="ARBA" id="ARBA00042018"/>
    </source>
</evidence>
<keyword evidence="17" id="KW-0245">EGF-like domain</keyword>
<dbReference type="GO" id="GO:0033165">
    <property type="term" value="C:interphotoreceptor matrix"/>
    <property type="evidence" value="ECO:0007669"/>
    <property type="project" value="UniProtKB-SubCell"/>
</dbReference>
<sequence>MLLKSGLLFTLCLFTLQASRIKDLHDHGFSGLRDVKYRHFLEASRPIRHTTNVRAEQDGHRTKRSALFTTGVKVCPQETIKAVISSHRSYYKLRVCQEAIWEAFRIFLDRVPNSEEYRAWVYTCQHENLCMDDLAQNFSSSQEHLEMVARRVAEQAESEGFDLTTEPGRECTWTPPVILLPTEAEAILEDPNMIKENYEEYIVEFRVTIVDPTYSKLLSDPEAPQYNDITRELTDKMLHVFEKVRGFKEIRVLGFRSQDVSMHYAVVFNGETELRDEPEGLEEPDTDTNEDVNAPKLKHIITKALKQEPSLPLDIQTLSFEAVTTVYPVAELGMNPVEIAVPEDDTIQAPTEDYTPTQSFFPSVAVIENSLEASTIKPETHTFVPFIPNVVPESTSAITDETPLIATVEQESTEDSAGEPGDIITPDTKLETITEREEEAEPEVEEIPPTEPEDGGEAEPDEQVTEEPEPADGVPDEQNEDLPLPTPDTQPEEEITDTPAEVYYNLPESTDPTLTEISVIEAAVPVSTPSSHEDAFQGNEPERDDEPLPSPVESGEAPEERDESGGGHSGATPVLTDLPPENSNIQEDVGSSQNETEAEVTETLEEESGSGFNSESDERPYESTAAPAMRQASTPLMSIMDKNKELVVFFSLRVTNMMFSDDLFNKNSPEYKSLENTFLELTQHSGSRNSPNPGASSKSGPRRQTTLASIPLLPYLQSNLTGFKQLEILNFRNGSVVVNSRMKLDKPVPYNVTEAVHCVLEDFCSAASKRLDIEIDSRSLEVEPADQADPCKFLACNEFSRCVVNSWTDEAECLCDPGYSTVDGLPCQSTCAVQPDYCLNGGLCEIIPGHGATCRCPGGKYWHYHGERCNELVSMPVDPPLIVTCLVGSLCLVCAVIGILIFINKKCVNNRKAVTLVHTLAPYAFENTLRVNPVFENDDGVLTQVSTLPYPSSSASSQSQQSEQEHFASIENIHLSIEIPRQLYTTRSEKLVSEMVDFHHCTPHNETWRRPNEYRTCCVLRASDNECFEVTVL</sequence>
<keyword evidence="11" id="KW-0325">Glycoprotein</keyword>
<keyword evidence="13" id="KW-0373">Hyaluronic acid</keyword>
<dbReference type="PANTHER" id="PTHR12199">
    <property type="entry name" value="INTERPHOTORECEPTOR MATRIX PROTEOGLYCAN"/>
    <property type="match status" value="1"/>
</dbReference>
<dbReference type="GeneTree" id="ENSGT00530000063503"/>
<feature type="domain" description="SEA" evidence="21">
    <location>
        <begin position="199"/>
        <end position="312"/>
    </location>
</feature>
<evidence type="ECO:0000256" key="1">
    <source>
        <dbReference type="ARBA" id="ARBA00004437"/>
    </source>
</evidence>
<dbReference type="RefSeq" id="XP_051252046.1">
    <property type="nucleotide sequence ID" value="XM_051396086.1"/>
</dbReference>
<dbReference type="OrthoDB" id="8960773at2759"/>
<feature type="compositionally biased region" description="Polar residues" evidence="18">
    <location>
        <begin position="581"/>
        <end position="594"/>
    </location>
</feature>
<evidence type="ECO:0000256" key="19">
    <source>
        <dbReference type="SAM" id="Phobius"/>
    </source>
</evidence>
<dbReference type="AlphaFoldDB" id="A0A8C4DBE3"/>
<evidence type="ECO:0000256" key="3">
    <source>
        <dbReference type="ARBA" id="ARBA00004593"/>
    </source>
</evidence>
<dbReference type="GO" id="GO:0007601">
    <property type="term" value="P:visual perception"/>
    <property type="evidence" value="ECO:0007669"/>
    <property type="project" value="InterPro"/>
</dbReference>
<feature type="compositionally biased region" description="Acidic residues" evidence="18">
    <location>
        <begin position="436"/>
        <end position="480"/>
    </location>
</feature>
<name>A0A8C4DBE3_DICLA</name>
<dbReference type="Proteomes" id="UP000694389">
    <property type="component" value="Unassembled WGS sequence"/>
</dbReference>